<dbReference type="Proteomes" id="UP000526501">
    <property type="component" value="Unassembled WGS sequence"/>
</dbReference>
<protein>
    <recommendedName>
        <fullName evidence="10">Flagellar protein FliL</fullName>
    </recommendedName>
</protein>
<comment type="subcellular location">
    <subcellularLocation>
        <location evidence="2">Cell membrane</location>
        <topology evidence="2">Single-pass membrane protein</topology>
    </subcellularLocation>
</comment>
<evidence type="ECO:0000256" key="3">
    <source>
        <dbReference type="ARBA" id="ARBA00008281"/>
    </source>
</evidence>
<evidence type="ECO:0000256" key="8">
    <source>
        <dbReference type="ARBA" id="ARBA00022989"/>
    </source>
</evidence>
<evidence type="ECO:0000313" key="12">
    <source>
        <dbReference type="Proteomes" id="UP000526501"/>
    </source>
</evidence>
<sequence length="175" mass="19451">MAEEQEASEAPKQSAKGGGGSGMIPALLVIVLMPVISFAMFKFMIIPMIKAELPEPGAEAPITAEDLEITVDDSHTEYKVSFEPVVTNVKGTSQTRFIQAVFTVYGTHPDFETMIDEKKDRLRDHADSVLGNLTLADLERREMKNIVRNQLREGFNHKIGKPIVEDISFSQFVVQ</sequence>
<keyword evidence="5 10" id="KW-0145">Chemotaxis</keyword>
<evidence type="ECO:0000256" key="5">
    <source>
        <dbReference type="ARBA" id="ARBA00022500"/>
    </source>
</evidence>
<keyword evidence="6 10" id="KW-0812">Transmembrane</keyword>
<name>A0A7X1B5J0_9BACT</name>
<evidence type="ECO:0000256" key="10">
    <source>
        <dbReference type="RuleBase" id="RU364125"/>
    </source>
</evidence>
<dbReference type="GO" id="GO:0009425">
    <property type="term" value="C:bacterial-type flagellum basal body"/>
    <property type="evidence" value="ECO:0007669"/>
    <property type="project" value="InterPro"/>
</dbReference>
<keyword evidence="7 10" id="KW-0283">Flagellar rotation</keyword>
<evidence type="ECO:0000256" key="4">
    <source>
        <dbReference type="ARBA" id="ARBA00022475"/>
    </source>
</evidence>
<dbReference type="Pfam" id="PF03748">
    <property type="entry name" value="FliL"/>
    <property type="match status" value="1"/>
</dbReference>
<dbReference type="InterPro" id="IPR005503">
    <property type="entry name" value="FliL"/>
</dbReference>
<keyword evidence="4 10" id="KW-1003">Cell membrane</keyword>
<evidence type="ECO:0000256" key="2">
    <source>
        <dbReference type="ARBA" id="ARBA00004162"/>
    </source>
</evidence>
<dbReference type="AlphaFoldDB" id="A0A7X1B5J0"/>
<accession>A0A7X1B5J0</accession>
<comment type="similarity">
    <text evidence="3 10">Belongs to the FliL family.</text>
</comment>
<dbReference type="GO" id="GO:0006935">
    <property type="term" value="P:chemotaxis"/>
    <property type="evidence" value="ECO:0007669"/>
    <property type="project" value="UniProtKB-KW"/>
</dbReference>
<proteinExistence type="inferred from homology"/>
<keyword evidence="11" id="KW-0282">Flagellum</keyword>
<evidence type="ECO:0000256" key="9">
    <source>
        <dbReference type="ARBA" id="ARBA00023136"/>
    </source>
</evidence>
<comment type="function">
    <text evidence="1 10">Controls the rotational direction of flagella during chemotaxis.</text>
</comment>
<dbReference type="EMBL" id="JACHVC010000007">
    <property type="protein sequence ID" value="MBC2606012.1"/>
    <property type="molecule type" value="Genomic_DNA"/>
</dbReference>
<evidence type="ECO:0000256" key="6">
    <source>
        <dbReference type="ARBA" id="ARBA00022692"/>
    </source>
</evidence>
<evidence type="ECO:0000256" key="7">
    <source>
        <dbReference type="ARBA" id="ARBA00022779"/>
    </source>
</evidence>
<keyword evidence="11" id="KW-0966">Cell projection</keyword>
<dbReference type="GO" id="GO:0005886">
    <property type="term" value="C:plasma membrane"/>
    <property type="evidence" value="ECO:0007669"/>
    <property type="project" value="UniProtKB-SubCell"/>
</dbReference>
<feature type="transmembrane region" description="Helical" evidence="10">
    <location>
        <begin position="22"/>
        <end position="41"/>
    </location>
</feature>
<keyword evidence="8 10" id="KW-1133">Transmembrane helix</keyword>
<keyword evidence="11" id="KW-0969">Cilium</keyword>
<comment type="caution">
    <text evidence="11">The sequence shown here is derived from an EMBL/GenBank/DDBJ whole genome shotgun (WGS) entry which is preliminary data.</text>
</comment>
<reference evidence="11 12" key="1">
    <citation type="submission" date="2020-07" db="EMBL/GenBank/DDBJ databases">
        <authorList>
            <person name="Feng X."/>
        </authorList>
    </citation>
    <scope>NUCLEOTIDE SEQUENCE [LARGE SCALE GENOMIC DNA]</scope>
    <source>
        <strain evidence="11 12">JCM23202</strain>
    </source>
</reference>
<evidence type="ECO:0000256" key="1">
    <source>
        <dbReference type="ARBA" id="ARBA00002254"/>
    </source>
</evidence>
<evidence type="ECO:0000313" key="11">
    <source>
        <dbReference type="EMBL" id="MBC2606012.1"/>
    </source>
</evidence>
<organism evidence="11 12">
    <name type="scientific">Pelagicoccus albus</name>
    <dbReference type="NCBI Taxonomy" id="415222"/>
    <lineage>
        <taxon>Bacteria</taxon>
        <taxon>Pseudomonadati</taxon>
        <taxon>Verrucomicrobiota</taxon>
        <taxon>Opitutia</taxon>
        <taxon>Puniceicoccales</taxon>
        <taxon>Pelagicoccaceae</taxon>
        <taxon>Pelagicoccus</taxon>
    </lineage>
</organism>
<keyword evidence="9 10" id="KW-0472">Membrane</keyword>
<keyword evidence="12" id="KW-1185">Reference proteome</keyword>
<dbReference type="RefSeq" id="WP_185659898.1">
    <property type="nucleotide sequence ID" value="NZ_CAWPOO010000007.1"/>
</dbReference>
<gene>
    <name evidence="11" type="ORF">H5P27_08140</name>
</gene>
<dbReference type="GO" id="GO:0071973">
    <property type="term" value="P:bacterial-type flagellum-dependent cell motility"/>
    <property type="evidence" value="ECO:0007669"/>
    <property type="project" value="InterPro"/>
</dbReference>